<comment type="caution">
    <text evidence="4">The sequence shown here is derived from an EMBL/GenBank/DDBJ whole genome shotgun (WGS) entry which is preliminary data.</text>
</comment>
<feature type="region of interest" description="Disordered" evidence="2">
    <location>
        <begin position="264"/>
        <end position="325"/>
    </location>
</feature>
<feature type="compositionally biased region" description="Low complexity" evidence="2">
    <location>
        <begin position="299"/>
        <end position="309"/>
    </location>
</feature>
<evidence type="ECO:0000256" key="1">
    <source>
        <dbReference type="SAM" id="Coils"/>
    </source>
</evidence>
<proteinExistence type="predicted"/>
<keyword evidence="5" id="KW-1185">Reference proteome</keyword>
<evidence type="ECO:0000313" key="5">
    <source>
        <dbReference type="Proteomes" id="UP000324897"/>
    </source>
</evidence>
<dbReference type="InterPro" id="IPR007321">
    <property type="entry name" value="Transposase_28"/>
</dbReference>
<keyword evidence="1" id="KW-0175">Coiled coil</keyword>
<gene>
    <name evidence="4" type="ORF">EJB05_09483</name>
</gene>
<feature type="coiled-coil region" evidence="1">
    <location>
        <begin position="330"/>
        <end position="357"/>
    </location>
</feature>
<reference evidence="4 5" key="1">
    <citation type="journal article" date="2019" name="Sci. Rep.">
        <title>A high-quality genome of Eragrostis curvula grass provides insights into Poaceae evolution and supports new strategies to enhance forage quality.</title>
        <authorList>
            <person name="Carballo J."/>
            <person name="Santos B.A.C.M."/>
            <person name="Zappacosta D."/>
            <person name="Garbus I."/>
            <person name="Selva J.P."/>
            <person name="Gallo C.A."/>
            <person name="Diaz A."/>
            <person name="Albertini E."/>
            <person name="Caccamo M."/>
            <person name="Echenique V."/>
        </authorList>
    </citation>
    <scope>NUCLEOTIDE SEQUENCE [LARGE SCALE GENOMIC DNA]</scope>
    <source>
        <strain evidence="5">cv. Victoria</strain>
        <tissue evidence="4">Leaf</tissue>
    </source>
</reference>
<dbReference type="PANTHER" id="PTHR31099:SF28">
    <property type="entry name" value="F5J5.12"/>
    <property type="match status" value="1"/>
</dbReference>
<sequence length="552" mass="60194">MSTGASSSLVVLDAVADAEPDDTATSPYFAEGAAAAAFSWPVAERTKSTLTASSTLRRLCDDHGIPREYKPYFAHERTACAPPPEGSGAVCVYADALDAGMRVPLHDFHAALLRHYGLAPAQLAPNAWRYVAAFVLLCRDAGVDPLLSVFQHFFSVCTHKGDAAGWHHFKPSHHASTRRRLFSGKMSATRYHGWKTRFFFLQAPPDAPWPCPVKWGKPTRGAVREQLVTTATLSAIDKLLDRVGDSGIDVAQFLSRRSLPVGRTPEMAAVKREPGMTMEQTRKRKSAEPLTARCDAAMSSPTGSSARRAGSGGTAGGGERSGTPKLSRLAQMVEAELDEKEQELQARNGEVARFKEELRAARDAHAAEVARLGDVLAAARDARAADVARLDAEVRAARDAHAADVARLDEELRAARAAHADDVARLDEELQLADAARAAEVTQVSQLRDELQEAKAALADEASRFAAELQKARSESAAEVQAVKAQHQRELTGFGQMRKLALAMYRHVVDLSELKQEQLPDDDDRSSQGWGCLRLMRLMRSHKPQRNHDQFS</sequence>
<dbReference type="Pfam" id="PF04195">
    <property type="entry name" value="Transposase_28"/>
    <property type="match status" value="1"/>
</dbReference>
<accession>A0A5J9W562</accession>
<name>A0A5J9W562_9POAL</name>
<dbReference type="Proteomes" id="UP000324897">
    <property type="component" value="Unassembled WGS sequence"/>
</dbReference>
<evidence type="ECO:0000259" key="3">
    <source>
        <dbReference type="Pfam" id="PF04195"/>
    </source>
</evidence>
<protein>
    <recommendedName>
        <fullName evidence="3">Transposase (putative) gypsy type domain-containing protein</fullName>
    </recommendedName>
</protein>
<feature type="domain" description="Transposase (putative) gypsy type" evidence="3">
    <location>
        <begin position="90"/>
        <end position="157"/>
    </location>
</feature>
<dbReference type="Gramene" id="TVU43047">
    <property type="protein sequence ID" value="TVU43047"/>
    <property type="gene ID" value="EJB05_09483"/>
</dbReference>
<dbReference type="EMBL" id="RWGY01000005">
    <property type="protein sequence ID" value="TVU43047.1"/>
    <property type="molecule type" value="Genomic_DNA"/>
</dbReference>
<dbReference type="OrthoDB" id="676436at2759"/>
<feature type="compositionally biased region" description="Gly residues" evidence="2">
    <location>
        <begin position="310"/>
        <end position="320"/>
    </location>
</feature>
<dbReference type="AlphaFoldDB" id="A0A5J9W562"/>
<dbReference type="PANTHER" id="PTHR31099">
    <property type="entry name" value="OS06G0165300 PROTEIN"/>
    <property type="match status" value="1"/>
</dbReference>
<organism evidence="4 5">
    <name type="scientific">Eragrostis curvula</name>
    <name type="common">weeping love grass</name>
    <dbReference type="NCBI Taxonomy" id="38414"/>
    <lineage>
        <taxon>Eukaryota</taxon>
        <taxon>Viridiplantae</taxon>
        <taxon>Streptophyta</taxon>
        <taxon>Embryophyta</taxon>
        <taxon>Tracheophyta</taxon>
        <taxon>Spermatophyta</taxon>
        <taxon>Magnoliopsida</taxon>
        <taxon>Liliopsida</taxon>
        <taxon>Poales</taxon>
        <taxon>Poaceae</taxon>
        <taxon>PACMAD clade</taxon>
        <taxon>Chloridoideae</taxon>
        <taxon>Eragrostideae</taxon>
        <taxon>Eragrostidinae</taxon>
        <taxon>Eragrostis</taxon>
    </lineage>
</organism>
<feature type="coiled-coil region" evidence="1">
    <location>
        <begin position="398"/>
        <end position="486"/>
    </location>
</feature>
<feature type="non-terminal residue" evidence="4">
    <location>
        <position position="1"/>
    </location>
</feature>
<evidence type="ECO:0000313" key="4">
    <source>
        <dbReference type="EMBL" id="TVU43047.1"/>
    </source>
</evidence>
<evidence type="ECO:0000256" key="2">
    <source>
        <dbReference type="SAM" id="MobiDB-lite"/>
    </source>
</evidence>